<organism evidence="5 6">
    <name type="scientific">Astatotilapia calliptera</name>
    <name type="common">Eastern happy</name>
    <name type="synonym">Chromis callipterus</name>
    <dbReference type="NCBI Taxonomy" id="8154"/>
    <lineage>
        <taxon>Eukaryota</taxon>
        <taxon>Metazoa</taxon>
        <taxon>Chordata</taxon>
        <taxon>Craniata</taxon>
        <taxon>Vertebrata</taxon>
        <taxon>Euteleostomi</taxon>
        <taxon>Actinopterygii</taxon>
        <taxon>Neopterygii</taxon>
        <taxon>Teleostei</taxon>
        <taxon>Neoteleostei</taxon>
        <taxon>Acanthomorphata</taxon>
        <taxon>Ovalentaria</taxon>
        <taxon>Cichlomorphae</taxon>
        <taxon>Cichliformes</taxon>
        <taxon>Cichlidae</taxon>
        <taxon>African cichlids</taxon>
        <taxon>Pseudocrenilabrinae</taxon>
        <taxon>Haplochromini</taxon>
        <taxon>Astatotilapia</taxon>
    </lineage>
</organism>
<evidence type="ECO:0000259" key="3">
    <source>
        <dbReference type="Pfam" id="PF12885"/>
    </source>
</evidence>
<proteinExistence type="predicted"/>
<reference evidence="5" key="3">
    <citation type="submission" date="2025-08" db="UniProtKB">
        <authorList>
            <consortium name="Ensembl"/>
        </authorList>
    </citation>
    <scope>IDENTIFICATION</scope>
</reference>
<reference evidence="5" key="4">
    <citation type="submission" date="2025-09" db="UniProtKB">
        <authorList>
            <consortium name="Ensembl"/>
        </authorList>
    </citation>
    <scope>IDENTIFICATION</scope>
</reference>
<dbReference type="InterPro" id="IPR024785">
    <property type="entry name" value="TORC_C"/>
</dbReference>
<accession>A0AAX7UWP4</accession>
<dbReference type="Pfam" id="PF12886">
    <property type="entry name" value="TORC_C"/>
    <property type="match status" value="1"/>
</dbReference>
<feature type="domain" description="Transducer of regulated CREB activity middle" evidence="3">
    <location>
        <begin position="26"/>
        <end position="115"/>
    </location>
</feature>
<dbReference type="PANTHER" id="PTHR13589:SF4">
    <property type="entry name" value="CREB-REGULATED TRANSCRIPTION COACTIVATOR 3"/>
    <property type="match status" value="1"/>
</dbReference>
<dbReference type="GO" id="GO:0005634">
    <property type="term" value="C:nucleus"/>
    <property type="evidence" value="ECO:0007669"/>
    <property type="project" value="InterPro"/>
</dbReference>
<dbReference type="InterPro" id="IPR024784">
    <property type="entry name" value="TORC_M"/>
</dbReference>
<keyword evidence="6" id="KW-1185">Reference proteome</keyword>
<feature type="domain" description="Transducer of regulated CREB activity C-terminal" evidence="4">
    <location>
        <begin position="272"/>
        <end position="345"/>
    </location>
</feature>
<protein>
    <recommendedName>
        <fullName evidence="7">CREB regulated transcription coactivator 3</fullName>
    </recommendedName>
</protein>
<dbReference type="GO" id="GO:0008140">
    <property type="term" value="F:cAMP response element binding protein binding"/>
    <property type="evidence" value="ECO:0007669"/>
    <property type="project" value="TreeGrafter"/>
</dbReference>
<feature type="compositionally biased region" description="Low complexity" evidence="1">
    <location>
        <begin position="151"/>
        <end position="168"/>
    </location>
</feature>
<evidence type="ECO:0000313" key="5">
    <source>
        <dbReference type="Ensembl" id="ENSACLP00000073227.1"/>
    </source>
</evidence>
<keyword evidence="2" id="KW-0732">Signal</keyword>
<reference evidence="5 6" key="1">
    <citation type="submission" date="2018-05" db="EMBL/GenBank/DDBJ databases">
        <authorList>
            <person name="Datahose"/>
        </authorList>
    </citation>
    <scope>NUCLEOTIDE SEQUENCE</scope>
</reference>
<dbReference type="Ensembl" id="ENSACLT00000059182.1">
    <property type="protein sequence ID" value="ENSACLP00000073227.1"/>
    <property type="gene ID" value="ENSACLG00000008051.2"/>
</dbReference>
<dbReference type="InterPro" id="IPR024786">
    <property type="entry name" value="TORC"/>
</dbReference>
<reference evidence="6" key="2">
    <citation type="submission" date="2023-03" db="EMBL/GenBank/DDBJ databases">
        <authorList>
            <consortium name="Wellcome Sanger Institute Data Sharing"/>
        </authorList>
    </citation>
    <scope>NUCLEOTIDE SEQUENCE [LARGE SCALE GENOMIC DNA]</scope>
</reference>
<evidence type="ECO:0000259" key="4">
    <source>
        <dbReference type="Pfam" id="PF12886"/>
    </source>
</evidence>
<feature type="region of interest" description="Disordered" evidence="1">
    <location>
        <begin position="151"/>
        <end position="203"/>
    </location>
</feature>
<feature type="chain" id="PRO_5044330982" description="CREB regulated transcription coactivator 3" evidence="2">
    <location>
        <begin position="32"/>
        <end position="345"/>
    </location>
</feature>
<dbReference type="PANTHER" id="PTHR13589">
    <property type="entry name" value="CREB-REGULATED TRANSCRIPTION COACTIVATOR"/>
    <property type="match status" value="1"/>
</dbReference>
<dbReference type="Pfam" id="PF12885">
    <property type="entry name" value="TORC_M"/>
    <property type="match status" value="1"/>
</dbReference>
<dbReference type="GeneTree" id="ENSGT00390000010652"/>
<evidence type="ECO:0008006" key="7">
    <source>
        <dbReference type="Google" id="ProtNLM"/>
    </source>
</evidence>
<sequence length="345" mass="36468">MHVQGFRCFMSQLCFACIIVFLFLFQVQSLASRPKSCEVPGINIFPSPEQNPGLSHYQGSLSTGGSLPDLSNLQFPSPLSTPLDPDDNIGYPNISGGSSTGNLPAAMMHLGIGNSQGCVPCVAVLSLPAGLSSSLSNPSIQASLNNCQLQSSLSNPSINSSLRLSSNSPRRRPAPISPLTLSPGAEQRRGLAKQLSPTMSPSLSPITQLDQFGLLENTMSSTAGGSCFDPSSASLYYSQAAQSGMGGSHSSLQDQMHMRSNMLYSNCSGGLPNIILTDDSNPSLSKDISSALSTVPECFDSEVGFPLEDELRIEPLSLDGLSMLSDPDMVLPDPSVEDTFRSDRL</sequence>
<name>A0AAX7UWP4_ASTCA</name>
<dbReference type="Proteomes" id="UP000265100">
    <property type="component" value="Chromosome 1"/>
</dbReference>
<evidence type="ECO:0000313" key="6">
    <source>
        <dbReference type="Proteomes" id="UP000265100"/>
    </source>
</evidence>
<gene>
    <name evidence="5" type="primary">CRTC3</name>
</gene>
<evidence type="ECO:0000256" key="1">
    <source>
        <dbReference type="SAM" id="MobiDB-lite"/>
    </source>
</evidence>
<dbReference type="GO" id="GO:0005737">
    <property type="term" value="C:cytoplasm"/>
    <property type="evidence" value="ECO:0007669"/>
    <property type="project" value="InterPro"/>
</dbReference>
<evidence type="ECO:0000256" key="2">
    <source>
        <dbReference type="SAM" id="SignalP"/>
    </source>
</evidence>
<feature type="signal peptide" evidence="2">
    <location>
        <begin position="1"/>
        <end position="31"/>
    </location>
</feature>
<dbReference type="AlphaFoldDB" id="A0AAX7UWP4"/>
<dbReference type="GO" id="GO:0045944">
    <property type="term" value="P:positive regulation of transcription by RNA polymerase II"/>
    <property type="evidence" value="ECO:0007669"/>
    <property type="project" value="TreeGrafter"/>
</dbReference>